<reference evidence="3" key="1">
    <citation type="journal article" date="2019" name="Int. J. Syst. Evol. Microbiol.">
        <title>The Global Catalogue of Microorganisms (GCM) 10K type strain sequencing project: providing services to taxonomists for standard genome sequencing and annotation.</title>
        <authorList>
            <consortium name="The Broad Institute Genomics Platform"/>
            <consortium name="The Broad Institute Genome Sequencing Center for Infectious Disease"/>
            <person name="Wu L."/>
            <person name="Ma J."/>
        </authorList>
    </citation>
    <scope>NUCLEOTIDE SEQUENCE [LARGE SCALE GENOMIC DNA]</scope>
    <source>
        <strain evidence="3">JCM 14545</strain>
    </source>
</reference>
<evidence type="ECO:0000313" key="3">
    <source>
        <dbReference type="Proteomes" id="UP001501116"/>
    </source>
</evidence>
<feature type="region of interest" description="Disordered" evidence="1">
    <location>
        <begin position="103"/>
        <end position="124"/>
    </location>
</feature>
<evidence type="ECO:0008006" key="4">
    <source>
        <dbReference type="Google" id="ProtNLM"/>
    </source>
</evidence>
<dbReference type="EMBL" id="BAAANN010000072">
    <property type="protein sequence ID" value="GAA1993446.1"/>
    <property type="molecule type" value="Genomic_DNA"/>
</dbReference>
<accession>A0ABP5EDI8</accession>
<dbReference type="Pfam" id="PF20199">
    <property type="entry name" value="RepSA"/>
    <property type="match status" value="1"/>
</dbReference>
<dbReference type="Proteomes" id="UP001501116">
    <property type="component" value="Unassembled WGS sequence"/>
</dbReference>
<sequence length="153" mass="16249">MTPNPRESATPSRQPAAGSAASVPDAGSVPAAVCRTPRAPLTADVVKATAEKHGVCTRPFTMEVADNTTGELRFVPVPCGSTVESVCLPCARKAKALRQQQCREGWHRDTEPETAPAEAPSEAHTELLEFRADLVARFRELTGAEQLDGEGQA</sequence>
<keyword evidence="3" id="KW-1185">Reference proteome</keyword>
<feature type="region of interest" description="Disordered" evidence="1">
    <location>
        <begin position="1"/>
        <end position="31"/>
    </location>
</feature>
<feature type="compositionally biased region" description="Polar residues" evidence="1">
    <location>
        <begin position="1"/>
        <end position="13"/>
    </location>
</feature>
<proteinExistence type="predicted"/>
<dbReference type="InterPro" id="IPR046828">
    <property type="entry name" value="RepSA"/>
</dbReference>
<evidence type="ECO:0000313" key="2">
    <source>
        <dbReference type="EMBL" id="GAA1993446.1"/>
    </source>
</evidence>
<comment type="caution">
    <text evidence="2">The sequence shown here is derived from an EMBL/GenBank/DDBJ whole genome shotgun (WGS) entry which is preliminary data.</text>
</comment>
<name>A0ABP5EDI8_9PSEU</name>
<evidence type="ECO:0000256" key="1">
    <source>
        <dbReference type="SAM" id="MobiDB-lite"/>
    </source>
</evidence>
<organism evidence="2 3">
    <name type="scientific">Amycolatopsis minnesotensis</name>
    <dbReference type="NCBI Taxonomy" id="337894"/>
    <lineage>
        <taxon>Bacteria</taxon>
        <taxon>Bacillati</taxon>
        <taxon>Actinomycetota</taxon>
        <taxon>Actinomycetes</taxon>
        <taxon>Pseudonocardiales</taxon>
        <taxon>Pseudonocardiaceae</taxon>
        <taxon>Amycolatopsis</taxon>
    </lineage>
</organism>
<gene>
    <name evidence="2" type="ORF">GCM10009754_85900</name>
</gene>
<protein>
    <recommendedName>
        <fullName evidence="4">Replication initiator protein</fullName>
    </recommendedName>
</protein>